<dbReference type="SUPFAM" id="SSF53850">
    <property type="entry name" value="Periplasmic binding protein-like II"/>
    <property type="match status" value="1"/>
</dbReference>
<evidence type="ECO:0000256" key="3">
    <source>
        <dbReference type="ARBA" id="ARBA00022448"/>
    </source>
</evidence>
<evidence type="ECO:0000256" key="2">
    <source>
        <dbReference type="ARBA" id="ARBA00008520"/>
    </source>
</evidence>
<dbReference type="AlphaFoldDB" id="A0A3S9A0U9"/>
<organism evidence="7 8">
    <name type="scientific">Paenibacillus albus</name>
    <dbReference type="NCBI Taxonomy" id="2495582"/>
    <lineage>
        <taxon>Bacteria</taxon>
        <taxon>Bacillati</taxon>
        <taxon>Bacillota</taxon>
        <taxon>Bacilli</taxon>
        <taxon>Bacillales</taxon>
        <taxon>Paenibacillaceae</taxon>
        <taxon>Paenibacillus</taxon>
    </lineage>
</organism>
<dbReference type="PROSITE" id="PS51257">
    <property type="entry name" value="PROKAR_LIPOPROTEIN"/>
    <property type="match status" value="1"/>
</dbReference>
<dbReference type="Gene3D" id="3.40.190.10">
    <property type="entry name" value="Periplasmic binding protein-like II"/>
    <property type="match status" value="1"/>
</dbReference>
<dbReference type="CDD" id="cd13585">
    <property type="entry name" value="PBP2_TMBP_like"/>
    <property type="match status" value="1"/>
</dbReference>
<feature type="region of interest" description="Disordered" evidence="5">
    <location>
        <begin position="28"/>
        <end position="66"/>
    </location>
</feature>
<evidence type="ECO:0000313" key="8">
    <source>
        <dbReference type="Proteomes" id="UP000272528"/>
    </source>
</evidence>
<keyword evidence="4 6" id="KW-0732">Signal</keyword>
<reference evidence="8" key="1">
    <citation type="submission" date="2018-12" db="EMBL/GenBank/DDBJ databases">
        <title>Genome sequence of Peanibacillus sp.</title>
        <authorList>
            <person name="Subramani G."/>
            <person name="Srinivasan S."/>
            <person name="Kim M.K."/>
        </authorList>
    </citation>
    <scope>NUCLEOTIDE SEQUENCE [LARGE SCALE GENOMIC DNA]</scope>
    <source>
        <strain evidence="8">18JY67-1</strain>
    </source>
</reference>
<keyword evidence="8" id="KW-1185">Reference proteome</keyword>
<evidence type="ECO:0000313" key="7">
    <source>
        <dbReference type="EMBL" id="AZN39358.1"/>
    </source>
</evidence>
<keyword evidence="3" id="KW-0813">Transport</keyword>
<dbReference type="InterPro" id="IPR050490">
    <property type="entry name" value="Bact_solute-bd_prot1"/>
</dbReference>
<feature type="chain" id="PRO_5038451226" evidence="6">
    <location>
        <begin position="31"/>
        <end position="489"/>
    </location>
</feature>
<dbReference type="Pfam" id="PF01547">
    <property type="entry name" value="SBP_bac_1"/>
    <property type="match status" value="1"/>
</dbReference>
<feature type="signal peptide" evidence="6">
    <location>
        <begin position="1"/>
        <end position="30"/>
    </location>
</feature>
<accession>A0A3S9A0U9</accession>
<dbReference type="PANTHER" id="PTHR43649:SF31">
    <property type="entry name" value="SN-GLYCEROL-3-PHOSPHATE-BINDING PERIPLASMIC PROTEIN UGPB"/>
    <property type="match status" value="1"/>
</dbReference>
<dbReference type="PANTHER" id="PTHR43649">
    <property type="entry name" value="ARABINOSE-BINDING PROTEIN-RELATED"/>
    <property type="match status" value="1"/>
</dbReference>
<feature type="compositionally biased region" description="Low complexity" evidence="5">
    <location>
        <begin position="28"/>
        <end position="49"/>
    </location>
</feature>
<proteinExistence type="inferred from homology"/>
<protein>
    <submittedName>
        <fullName evidence="7">Sugar ABC transporter substrate-binding protein</fullName>
    </submittedName>
</protein>
<gene>
    <name evidence="7" type="ORF">EJC50_06555</name>
</gene>
<evidence type="ECO:0000256" key="6">
    <source>
        <dbReference type="SAM" id="SignalP"/>
    </source>
</evidence>
<evidence type="ECO:0000256" key="5">
    <source>
        <dbReference type="SAM" id="MobiDB-lite"/>
    </source>
</evidence>
<comment type="subcellular location">
    <subcellularLocation>
        <location evidence="1">Cell envelope</location>
    </subcellularLocation>
</comment>
<comment type="similarity">
    <text evidence="2">Belongs to the bacterial solute-binding protein 1 family.</text>
</comment>
<dbReference type="OrthoDB" id="9782846at2"/>
<dbReference type="RefSeq" id="WP_126013854.1">
    <property type="nucleotide sequence ID" value="NZ_CP034437.1"/>
</dbReference>
<name>A0A3S9A0U9_9BACL</name>
<dbReference type="EMBL" id="CP034437">
    <property type="protein sequence ID" value="AZN39358.1"/>
    <property type="molecule type" value="Genomic_DNA"/>
</dbReference>
<sequence length="489" mass="53854">MGSVSRYGKPASLIFLTAALLVGCSSNSNSNSSSNSNANANKAANQNAAAKDDADTSANTSSKADTSKEKVTLTYTDWANSEEAKSYRKVLDKFEELHPNIKIDYQNIPYNDYGAKLTAMAASDTLPDIGNLLEADALKWNESGKLLDLTPFYENGSVTPKIESNKFVSPDGKLLGYSIANEIILLHYNKQLFDDVHLEYPPAETEKAWTWDQMLEVARKLTLDKNGKHPDETGFDKDNIVQYGIQVSTSADFFWTPFAISNGGGEVTQDGKELLLDKPETIEAIQKVADLALKEHVAPLPAQAANLGDVGQRLLTKKVAMVTSGQWELVNINPQLSQGLKNGIGVLPIFKKPATTNTGTPVVIFNTTKHKDEVIELYKYIMDPNNSQANFDSGVWMPTEANWYTDDALIKKWTASPVHPPEYRTAVIDYALKATYPTPWFFLPTYSRIGEVLNPGLDPVWLGTKTAQQAIDEMMPKIQAIFDSGKAIE</sequence>
<evidence type="ECO:0000256" key="1">
    <source>
        <dbReference type="ARBA" id="ARBA00004196"/>
    </source>
</evidence>
<dbReference type="KEGG" id="palb:EJC50_06555"/>
<evidence type="ECO:0000256" key="4">
    <source>
        <dbReference type="ARBA" id="ARBA00022729"/>
    </source>
</evidence>
<dbReference type="Proteomes" id="UP000272528">
    <property type="component" value="Chromosome"/>
</dbReference>
<dbReference type="GO" id="GO:0030313">
    <property type="term" value="C:cell envelope"/>
    <property type="evidence" value="ECO:0007669"/>
    <property type="project" value="UniProtKB-SubCell"/>
</dbReference>
<dbReference type="InterPro" id="IPR006059">
    <property type="entry name" value="SBP"/>
</dbReference>